<keyword evidence="3" id="KW-1185">Reference proteome</keyword>
<protein>
    <submittedName>
        <fullName evidence="2">Uncharacterized protein</fullName>
    </submittedName>
</protein>
<name>H5XG02_9PSEU</name>
<dbReference type="AlphaFoldDB" id="H5XG02"/>
<dbReference type="HOGENOM" id="CLU_1045407_0_0_11"/>
<feature type="region of interest" description="Disordered" evidence="1">
    <location>
        <begin position="100"/>
        <end position="140"/>
    </location>
</feature>
<feature type="region of interest" description="Disordered" evidence="1">
    <location>
        <begin position="190"/>
        <end position="266"/>
    </location>
</feature>
<dbReference type="EMBL" id="CM001440">
    <property type="protein sequence ID" value="EHR61558.1"/>
    <property type="molecule type" value="Genomic_DNA"/>
</dbReference>
<proteinExistence type="predicted"/>
<feature type="compositionally biased region" description="Basic residues" evidence="1">
    <location>
        <begin position="101"/>
        <end position="111"/>
    </location>
</feature>
<evidence type="ECO:0000313" key="2">
    <source>
        <dbReference type="EMBL" id="EHR61558.1"/>
    </source>
</evidence>
<sequence length="266" mass="28149">MWPSDRSDWTYGGGGVVPELQRKAPGRTVLAVRSVGAGARAALRAAGVFAVLAARAARPAALLGMRADDEGHEEQPAGPGLLHLPPQDRSPRALLDVRQGRAGRRPHRGRSVVRTMPPDASGRALLTMRPDGAGHRPRRRETAGVPAVLAARASTAAAPVHRLRRGQACGSAHRGRATVREVRQPACAGGAVPALREDPQGRDSEHGGLPGLRPASWATPAVPQLRPDQVGGLPRRRRRTVVRRLPPPDAGRTVLGLRRPQGGVRA</sequence>
<accession>H5XG02</accession>
<evidence type="ECO:0000256" key="1">
    <source>
        <dbReference type="SAM" id="MobiDB-lite"/>
    </source>
</evidence>
<feature type="compositionally biased region" description="Basic and acidic residues" evidence="1">
    <location>
        <begin position="195"/>
        <end position="206"/>
    </location>
</feature>
<gene>
    <name evidence="2" type="ORF">SaccyDRAFT_2711</name>
</gene>
<evidence type="ECO:0000313" key="3">
    <source>
        <dbReference type="Proteomes" id="UP000002791"/>
    </source>
</evidence>
<feature type="region of interest" description="Disordered" evidence="1">
    <location>
        <begin position="69"/>
        <end position="88"/>
    </location>
</feature>
<dbReference type="Proteomes" id="UP000002791">
    <property type="component" value="Chromosome"/>
</dbReference>
<reference evidence="2 3" key="1">
    <citation type="submission" date="2011-11" db="EMBL/GenBank/DDBJ databases">
        <title>The Noncontiguous Finished sequence of Saccharomonospora cyanea NA-134.</title>
        <authorList>
            <consortium name="US DOE Joint Genome Institute"/>
            <person name="Lucas S."/>
            <person name="Han J."/>
            <person name="Lapidus A."/>
            <person name="Cheng J.-F."/>
            <person name="Goodwin L."/>
            <person name="Pitluck S."/>
            <person name="Peters L."/>
            <person name="Ovchinnikova G."/>
            <person name="Lu M."/>
            <person name="Detter J.C."/>
            <person name="Han C."/>
            <person name="Tapia R."/>
            <person name="Land M."/>
            <person name="Hauser L."/>
            <person name="Kyrpides N."/>
            <person name="Ivanova N."/>
            <person name="Pagani I."/>
            <person name="Brambilla E.-M."/>
            <person name="Klenk H.-P."/>
            <person name="Woyke T."/>
        </authorList>
    </citation>
    <scope>NUCLEOTIDE SEQUENCE [LARGE SCALE GENOMIC DNA]</scope>
    <source>
        <strain evidence="2 3">NA-134</strain>
    </source>
</reference>
<organism evidence="2 3">
    <name type="scientific">Saccharomonospora cyanea NA-134</name>
    <dbReference type="NCBI Taxonomy" id="882082"/>
    <lineage>
        <taxon>Bacteria</taxon>
        <taxon>Bacillati</taxon>
        <taxon>Actinomycetota</taxon>
        <taxon>Actinomycetes</taxon>
        <taxon>Pseudonocardiales</taxon>
        <taxon>Pseudonocardiaceae</taxon>
        <taxon>Saccharomonospora</taxon>
    </lineage>
</organism>